<feature type="region of interest" description="Disordered" evidence="1">
    <location>
        <begin position="1"/>
        <end position="22"/>
    </location>
</feature>
<sequence>MLEHKSAVLAEHSATVRTDPDQIERSVAWPGVDKAQAFVDAGVSLFTVGTSGPKYKLVGVGPVSTGVPSPLQLRAASGDCF</sequence>
<evidence type="ECO:0000313" key="2">
    <source>
        <dbReference type="EMBL" id="MFH5208799.1"/>
    </source>
</evidence>
<name>A0ABW7JQG2_9NOCA</name>
<dbReference type="Proteomes" id="UP001609175">
    <property type="component" value="Unassembled WGS sequence"/>
</dbReference>
<protein>
    <submittedName>
        <fullName evidence="2">Uncharacterized protein</fullName>
    </submittedName>
</protein>
<evidence type="ECO:0000313" key="3">
    <source>
        <dbReference type="Proteomes" id="UP001609175"/>
    </source>
</evidence>
<organism evidence="2 3">
    <name type="scientific">Antrihabitans spumae</name>
    <dbReference type="NCBI Taxonomy" id="3373370"/>
    <lineage>
        <taxon>Bacteria</taxon>
        <taxon>Bacillati</taxon>
        <taxon>Actinomycetota</taxon>
        <taxon>Actinomycetes</taxon>
        <taxon>Mycobacteriales</taxon>
        <taxon>Nocardiaceae</taxon>
        <taxon>Antrihabitans</taxon>
    </lineage>
</organism>
<dbReference type="RefSeq" id="WP_395114334.1">
    <property type="nucleotide sequence ID" value="NZ_JBIMSO010000046.1"/>
</dbReference>
<comment type="caution">
    <text evidence="2">The sequence shown here is derived from an EMBL/GenBank/DDBJ whole genome shotgun (WGS) entry which is preliminary data.</text>
</comment>
<evidence type="ECO:0000256" key="1">
    <source>
        <dbReference type="SAM" id="MobiDB-lite"/>
    </source>
</evidence>
<dbReference type="EMBL" id="JBIMSO010000046">
    <property type="protein sequence ID" value="MFH5208799.1"/>
    <property type="molecule type" value="Genomic_DNA"/>
</dbReference>
<gene>
    <name evidence="2" type="ORF">ACHIPZ_11405</name>
</gene>
<proteinExistence type="predicted"/>
<reference evidence="2 3" key="1">
    <citation type="submission" date="2024-10" db="EMBL/GenBank/DDBJ databases">
        <authorList>
            <person name="Riesco R."/>
        </authorList>
    </citation>
    <scope>NUCLEOTIDE SEQUENCE [LARGE SCALE GENOMIC DNA]</scope>
    <source>
        <strain evidence="2 3">NCIMB 15449</strain>
    </source>
</reference>
<accession>A0ABW7JQG2</accession>